<evidence type="ECO:0000256" key="1">
    <source>
        <dbReference type="ARBA" id="ARBA00005384"/>
    </source>
</evidence>
<dbReference type="Pfam" id="PF00155">
    <property type="entry name" value="Aminotran_1_2"/>
    <property type="match status" value="1"/>
</dbReference>
<dbReference type="RefSeq" id="WP_253767459.1">
    <property type="nucleotide sequence ID" value="NZ_BAAAVE010000032.1"/>
</dbReference>
<comment type="similarity">
    <text evidence="1">In the C-terminal section; belongs to the class-I pyridoxal-phosphate-dependent aminotransferase family.</text>
</comment>
<dbReference type="InterPro" id="IPR000524">
    <property type="entry name" value="Tscrpt_reg_HTH_GntR"/>
</dbReference>
<dbReference type="CDD" id="cd00609">
    <property type="entry name" value="AAT_like"/>
    <property type="match status" value="1"/>
</dbReference>
<evidence type="ECO:0000256" key="5">
    <source>
        <dbReference type="ARBA" id="ARBA00023163"/>
    </source>
</evidence>
<name>A0ABT1JVB6_9ACTN</name>
<keyword evidence="5" id="KW-0804">Transcription</keyword>
<accession>A0ABT1JVB6</accession>
<dbReference type="InterPro" id="IPR015421">
    <property type="entry name" value="PyrdxlP-dep_Trfase_major"/>
</dbReference>
<reference evidence="7 8" key="1">
    <citation type="submission" date="2022-06" db="EMBL/GenBank/DDBJ databases">
        <title>Sequencing the genomes of 1000 actinobacteria strains.</title>
        <authorList>
            <person name="Klenk H.-P."/>
        </authorList>
    </citation>
    <scope>NUCLEOTIDE SEQUENCE [LARGE SCALE GENOMIC DNA]</scope>
    <source>
        <strain evidence="7 8">DSM 44170</strain>
    </source>
</reference>
<evidence type="ECO:0000313" key="8">
    <source>
        <dbReference type="Proteomes" id="UP001320766"/>
    </source>
</evidence>
<evidence type="ECO:0000256" key="3">
    <source>
        <dbReference type="ARBA" id="ARBA00023015"/>
    </source>
</evidence>
<keyword evidence="7" id="KW-0032">Aminotransferase</keyword>
<dbReference type="EMBL" id="JAMZEC010000001">
    <property type="protein sequence ID" value="MCP2345686.1"/>
    <property type="molecule type" value="Genomic_DNA"/>
</dbReference>
<feature type="domain" description="HTH gntR-type" evidence="6">
    <location>
        <begin position="19"/>
        <end position="87"/>
    </location>
</feature>
<sequence length="459" mass="49254">METDWSSSLDLHLDLDTSAGVGQAIERALRRAVRQGRLAVGAPLPSTRSLARDLGVARGTVSDAYAALAAEGYLVTRQGAPTRVSWAPPSPLAPGAVSATPDIRWDLLPGRPSSASFPRAAWVRAMRRALARAPQDAFGYGDPRGRPELRDALADYLGRARGVEITAAQLLVCSGFTQSWALICQVLRERGITAVAVEDPSAYRFRDTIVRYGMHAEPVPCDAEGLRVDALATTSAGAVLVTPAHQYPLGVVMSPARRTELIRWARERGAYVVEDDYDGEFRYDRQPVGALQQMDPERVVYAGTASKSLAPGLRLGWLACPRSLTGDLAAAKTAMDRGDGVMDQLTLAELITSGGFDAHVRRMRTTYRRRRDELARTLADCSLAGVSAGLHALLLLPEGMDEEPTMRRAARSGLALRALTEFRHLSTGPQALVVGYGAPADHAFRPALTALSGLLAGPA</sequence>
<organism evidence="7 8">
    <name type="scientific">Nonomuraea roseoviolacea subsp. carminata</name>
    <dbReference type="NCBI Taxonomy" id="160689"/>
    <lineage>
        <taxon>Bacteria</taxon>
        <taxon>Bacillati</taxon>
        <taxon>Actinomycetota</taxon>
        <taxon>Actinomycetes</taxon>
        <taxon>Streptosporangiales</taxon>
        <taxon>Streptosporangiaceae</taxon>
        <taxon>Nonomuraea</taxon>
    </lineage>
</organism>
<dbReference type="PRINTS" id="PR00035">
    <property type="entry name" value="HTHGNTR"/>
</dbReference>
<keyword evidence="2" id="KW-0663">Pyridoxal phosphate</keyword>
<dbReference type="InterPro" id="IPR015424">
    <property type="entry name" value="PyrdxlP-dep_Trfase"/>
</dbReference>
<dbReference type="GO" id="GO:0008483">
    <property type="term" value="F:transaminase activity"/>
    <property type="evidence" value="ECO:0007669"/>
    <property type="project" value="UniProtKB-KW"/>
</dbReference>
<dbReference type="Pfam" id="PF00392">
    <property type="entry name" value="GntR"/>
    <property type="match status" value="1"/>
</dbReference>
<dbReference type="InterPro" id="IPR036388">
    <property type="entry name" value="WH-like_DNA-bd_sf"/>
</dbReference>
<dbReference type="PANTHER" id="PTHR46577:SF1">
    <property type="entry name" value="HTH-TYPE TRANSCRIPTIONAL REGULATORY PROTEIN GABR"/>
    <property type="match status" value="1"/>
</dbReference>
<dbReference type="InterPro" id="IPR036390">
    <property type="entry name" value="WH_DNA-bd_sf"/>
</dbReference>
<protein>
    <submittedName>
        <fullName evidence="7">GntR family transcriptional regulator/MocR family aminotransferase</fullName>
    </submittedName>
</protein>
<dbReference type="Gene3D" id="3.40.640.10">
    <property type="entry name" value="Type I PLP-dependent aspartate aminotransferase-like (Major domain)"/>
    <property type="match status" value="1"/>
</dbReference>
<evidence type="ECO:0000259" key="6">
    <source>
        <dbReference type="PROSITE" id="PS50949"/>
    </source>
</evidence>
<keyword evidence="4" id="KW-0238">DNA-binding</keyword>
<dbReference type="InterPro" id="IPR004839">
    <property type="entry name" value="Aminotransferase_I/II_large"/>
</dbReference>
<keyword evidence="8" id="KW-1185">Reference proteome</keyword>
<gene>
    <name evidence="7" type="ORF">HD595_001808</name>
</gene>
<dbReference type="Gene3D" id="1.10.10.10">
    <property type="entry name" value="Winged helix-like DNA-binding domain superfamily/Winged helix DNA-binding domain"/>
    <property type="match status" value="1"/>
</dbReference>
<comment type="caution">
    <text evidence="7">The sequence shown here is derived from an EMBL/GenBank/DDBJ whole genome shotgun (WGS) entry which is preliminary data.</text>
</comment>
<proteinExistence type="inferred from homology"/>
<evidence type="ECO:0000313" key="7">
    <source>
        <dbReference type="EMBL" id="MCP2345686.1"/>
    </source>
</evidence>
<dbReference type="SUPFAM" id="SSF53383">
    <property type="entry name" value="PLP-dependent transferases"/>
    <property type="match status" value="1"/>
</dbReference>
<dbReference type="Proteomes" id="UP001320766">
    <property type="component" value="Unassembled WGS sequence"/>
</dbReference>
<keyword evidence="7" id="KW-0808">Transferase</keyword>
<dbReference type="PROSITE" id="PS50949">
    <property type="entry name" value="HTH_GNTR"/>
    <property type="match status" value="1"/>
</dbReference>
<dbReference type="PANTHER" id="PTHR46577">
    <property type="entry name" value="HTH-TYPE TRANSCRIPTIONAL REGULATORY PROTEIN GABR"/>
    <property type="match status" value="1"/>
</dbReference>
<dbReference type="SMART" id="SM00345">
    <property type="entry name" value="HTH_GNTR"/>
    <property type="match status" value="1"/>
</dbReference>
<dbReference type="InterPro" id="IPR051446">
    <property type="entry name" value="HTH_trans_reg/aminotransferase"/>
</dbReference>
<evidence type="ECO:0000256" key="4">
    <source>
        <dbReference type="ARBA" id="ARBA00023125"/>
    </source>
</evidence>
<keyword evidence="3" id="KW-0805">Transcription regulation</keyword>
<dbReference type="CDD" id="cd07377">
    <property type="entry name" value="WHTH_GntR"/>
    <property type="match status" value="1"/>
</dbReference>
<evidence type="ECO:0000256" key="2">
    <source>
        <dbReference type="ARBA" id="ARBA00022898"/>
    </source>
</evidence>
<dbReference type="SUPFAM" id="SSF46785">
    <property type="entry name" value="Winged helix' DNA-binding domain"/>
    <property type="match status" value="1"/>
</dbReference>